<keyword evidence="3" id="KW-0479">Metal-binding</keyword>
<proteinExistence type="predicted"/>
<feature type="signal peptide" evidence="10">
    <location>
        <begin position="1"/>
        <end position="34"/>
    </location>
</feature>
<dbReference type="Gene3D" id="3.50.30.30">
    <property type="match status" value="1"/>
</dbReference>
<comment type="subcellular location">
    <subcellularLocation>
        <location evidence="1">Membrane</location>
    </subcellularLocation>
</comment>
<dbReference type="EMBL" id="JASJQH010007030">
    <property type="protein sequence ID" value="KAK9719958.1"/>
    <property type="molecule type" value="Genomic_DNA"/>
</dbReference>
<feature type="transmembrane region" description="Helical" evidence="9">
    <location>
        <begin position="214"/>
        <end position="236"/>
    </location>
</feature>
<dbReference type="InterPro" id="IPR013083">
    <property type="entry name" value="Znf_RING/FYVE/PHD"/>
</dbReference>
<evidence type="ECO:0000256" key="9">
    <source>
        <dbReference type="SAM" id="Phobius"/>
    </source>
</evidence>
<dbReference type="SMART" id="SM00744">
    <property type="entry name" value="RINGv"/>
    <property type="match status" value="1"/>
</dbReference>
<dbReference type="PANTHER" id="PTHR22765">
    <property type="entry name" value="RING FINGER AND PROTEASE ASSOCIATED DOMAIN-CONTAINING"/>
    <property type="match status" value="1"/>
</dbReference>
<dbReference type="PROSITE" id="PS50089">
    <property type="entry name" value="ZF_RING_2"/>
    <property type="match status" value="1"/>
</dbReference>
<keyword evidence="10" id="KW-0732">Signal</keyword>
<sequence>MYLPSIATTGWSTRRWLSIVGLLLVCFHFQLTSAGLFGGKNPSIHEETVFIDTNTNHISVDKTITPSDITSGVRVVPNTAGLNDKDLQGIGYVLDVPCEGLPTSKSSNSSAHTGYTRIALVPLGNCTLDWKIMRAQNDQALGAIIYSTNGDDISLNDVHFSIPIVIPVFVVSSDKGVQMAQDILDSQQSTGNVNTLKKQIRFTMQPSEKSYPSVWEFTLIIVVVLLFLSLAISVAMHCHLYRLRRNYALRNNIPDGTEMMVIHKSALNKFPVKVWHPSGELRTRSSHGKNNINHQCTVVMEPPPAYDPQNMLSPPPFKSEDEETAQSVCPICLDDFNDGDEVRELPCCHYYHVECIDPWLTTKSGTCPMCKLPISADLTPAYLPAENSSWWYSIATSIFAPCMVICR</sequence>
<evidence type="ECO:0000256" key="2">
    <source>
        <dbReference type="ARBA" id="ARBA00022692"/>
    </source>
</evidence>
<dbReference type="Pfam" id="PF13639">
    <property type="entry name" value="zf-RING_2"/>
    <property type="match status" value="1"/>
</dbReference>
<dbReference type="Gene3D" id="3.30.40.10">
    <property type="entry name" value="Zinc/RING finger domain, C3HC4 (zinc finger)"/>
    <property type="match status" value="1"/>
</dbReference>
<gene>
    <name evidence="12" type="ORF">K7432_004477</name>
</gene>
<keyword evidence="6 9" id="KW-1133">Transmembrane helix</keyword>
<dbReference type="Pfam" id="PF02225">
    <property type="entry name" value="PA"/>
    <property type="match status" value="1"/>
</dbReference>
<dbReference type="CDD" id="cd16454">
    <property type="entry name" value="RING-H2_PA-TM-RING"/>
    <property type="match status" value="1"/>
</dbReference>
<evidence type="ECO:0000256" key="10">
    <source>
        <dbReference type="SAM" id="SignalP"/>
    </source>
</evidence>
<comment type="caution">
    <text evidence="12">The sequence shown here is derived from an EMBL/GenBank/DDBJ whole genome shotgun (WGS) entry which is preliminary data.</text>
</comment>
<reference evidence="12 13" key="1">
    <citation type="submission" date="2023-04" db="EMBL/GenBank/DDBJ databases">
        <title>Genome of Basidiobolus ranarum AG-B5.</title>
        <authorList>
            <person name="Stajich J.E."/>
            <person name="Carter-House D."/>
            <person name="Gryganskyi A."/>
        </authorList>
    </citation>
    <scope>NUCLEOTIDE SEQUENCE [LARGE SCALE GENOMIC DNA]</scope>
    <source>
        <strain evidence="12 13">AG-B5</strain>
    </source>
</reference>
<dbReference type="PANTHER" id="PTHR22765:SF416">
    <property type="entry name" value="E3 UBIQUITIN-PROTEIN LIGASE GODZILLA"/>
    <property type="match status" value="1"/>
</dbReference>
<dbReference type="InterPro" id="IPR011016">
    <property type="entry name" value="Znf_RING-CH"/>
</dbReference>
<evidence type="ECO:0000313" key="13">
    <source>
        <dbReference type="Proteomes" id="UP001479436"/>
    </source>
</evidence>
<dbReference type="InterPro" id="IPR001841">
    <property type="entry name" value="Znf_RING"/>
</dbReference>
<feature type="chain" id="PRO_5045241133" description="RING-type domain-containing protein" evidence="10">
    <location>
        <begin position="35"/>
        <end position="407"/>
    </location>
</feature>
<dbReference type="InterPro" id="IPR046450">
    <property type="entry name" value="PA_dom_sf"/>
</dbReference>
<name>A0ABR2W4N3_9FUNG</name>
<keyword evidence="13" id="KW-1185">Reference proteome</keyword>
<dbReference type="InterPro" id="IPR003137">
    <property type="entry name" value="PA_domain"/>
</dbReference>
<keyword evidence="5" id="KW-0862">Zinc</keyword>
<dbReference type="SUPFAM" id="SSF57850">
    <property type="entry name" value="RING/U-box"/>
    <property type="match status" value="1"/>
</dbReference>
<feature type="domain" description="RING-type" evidence="11">
    <location>
        <begin position="329"/>
        <end position="371"/>
    </location>
</feature>
<keyword evidence="7 9" id="KW-0472">Membrane</keyword>
<evidence type="ECO:0000259" key="11">
    <source>
        <dbReference type="PROSITE" id="PS50089"/>
    </source>
</evidence>
<dbReference type="Proteomes" id="UP001479436">
    <property type="component" value="Unassembled WGS sequence"/>
</dbReference>
<dbReference type="SUPFAM" id="SSF52025">
    <property type="entry name" value="PA domain"/>
    <property type="match status" value="1"/>
</dbReference>
<dbReference type="InterPro" id="IPR051826">
    <property type="entry name" value="E3_ubiquitin-ligase_domain"/>
</dbReference>
<evidence type="ECO:0000256" key="4">
    <source>
        <dbReference type="ARBA" id="ARBA00022771"/>
    </source>
</evidence>
<evidence type="ECO:0000256" key="8">
    <source>
        <dbReference type="PROSITE-ProRule" id="PRU00175"/>
    </source>
</evidence>
<protein>
    <recommendedName>
        <fullName evidence="11">RING-type domain-containing protein</fullName>
    </recommendedName>
</protein>
<dbReference type="SMART" id="SM00184">
    <property type="entry name" value="RING"/>
    <property type="match status" value="1"/>
</dbReference>
<evidence type="ECO:0000313" key="12">
    <source>
        <dbReference type="EMBL" id="KAK9719958.1"/>
    </source>
</evidence>
<organism evidence="12 13">
    <name type="scientific">Basidiobolus ranarum</name>
    <dbReference type="NCBI Taxonomy" id="34480"/>
    <lineage>
        <taxon>Eukaryota</taxon>
        <taxon>Fungi</taxon>
        <taxon>Fungi incertae sedis</taxon>
        <taxon>Zoopagomycota</taxon>
        <taxon>Entomophthoromycotina</taxon>
        <taxon>Basidiobolomycetes</taxon>
        <taxon>Basidiobolales</taxon>
        <taxon>Basidiobolaceae</taxon>
        <taxon>Basidiobolus</taxon>
    </lineage>
</organism>
<evidence type="ECO:0000256" key="3">
    <source>
        <dbReference type="ARBA" id="ARBA00022723"/>
    </source>
</evidence>
<evidence type="ECO:0000256" key="7">
    <source>
        <dbReference type="ARBA" id="ARBA00023136"/>
    </source>
</evidence>
<keyword evidence="4 8" id="KW-0863">Zinc-finger</keyword>
<accession>A0ABR2W4N3</accession>
<keyword evidence="2 9" id="KW-0812">Transmembrane</keyword>
<evidence type="ECO:0000256" key="1">
    <source>
        <dbReference type="ARBA" id="ARBA00004370"/>
    </source>
</evidence>
<evidence type="ECO:0000256" key="5">
    <source>
        <dbReference type="ARBA" id="ARBA00022833"/>
    </source>
</evidence>
<evidence type="ECO:0000256" key="6">
    <source>
        <dbReference type="ARBA" id="ARBA00022989"/>
    </source>
</evidence>